<dbReference type="KEGG" id="gac:GACE_1646"/>
<evidence type="ECO:0000313" key="3">
    <source>
        <dbReference type="Proteomes" id="UP000030624"/>
    </source>
</evidence>
<dbReference type="eggNOG" id="arCOG05269">
    <property type="taxonomic scope" value="Archaea"/>
</dbReference>
<name>A0A0A7GI92_GEOAI</name>
<dbReference type="STRING" id="565033.GACE_1646"/>
<dbReference type="Proteomes" id="UP000030624">
    <property type="component" value="Chromosome"/>
</dbReference>
<feature type="domain" description="CRISPR-associated protein CXXC-CXXC" evidence="1">
    <location>
        <begin position="100"/>
        <end position="160"/>
    </location>
</feature>
<evidence type="ECO:0000313" key="2">
    <source>
        <dbReference type="EMBL" id="AIY90677.1"/>
    </source>
</evidence>
<dbReference type="EMBL" id="CP009552">
    <property type="protein sequence ID" value="AIY90677.1"/>
    <property type="molecule type" value="Genomic_DNA"/>
</dbReference>
<evidence type="ECO:0000259" key="1">
    <source>
        <dbReference type="Pfam" id="PF09706"/>
    </source>
</evidence>
<protein>
    <submittedName>
        <fullName evidence="2">CRISPR-associated protein, Cst1 family</fullName>
    </submittedName>
</protein>
<reference evidence="2 3" key="1">
    <citation type="journal article" date="2015" name="Appl. Environ. Microbiol.">
        <title>The Geoglobus acetivorans genome: Fe(III) reduction, acetate utilization, autotrophic growth, and degradation of aromatic compounds in a hyperthermophilic archaeon.</title>
        <authorList>
            <person name="Mardanov A.V."/>
            <person name="Slododkina G.B."/>
            <person name="Slobodkin A.I."/>
            <person name="Beletsky A.V."/>
            <person name="Gavrilov S.N."/>
            <person name="Kublanov I.V."/>
            <person name="Bonch-Osmolovskaya E.A."/>
            <person name="Skryabin K.G."/>
            <person name="Ravin N.V."/>
        </authorList>
    </citation>
    <scope>NUCLEOTIDE SEQUENCE [LARGE SCALE GENOMIC DNA]</scope>
    <source>
        <strain evidence="2 3">SBH6</strain>
    </source>
</reference>
<dbReference type="AlphaFoldDB" id="A0A0A7GI92"/>
<accession>A0A0A7GI92</accession>
<dbReference type="InterPro" id="IPR019121">
    <property type="entry name" value="CRISPR-assoc_CXXC-CXXC_dom"/>
</dbReference>
<dbReference type="HOGENOM" id="CLU_032781_0_0_2"/>
<dbReference type="Pfam" id="PF09706">
    <property type="entry name" value="Cas_CXXC_CXXC"/>
    <property type="match status" value="1"/>
</dbReference>
<proteinExistence type="predicted"/>
<dbReference type="InterPro" id="IPR010180">
    <property type="entry name" value="CRISPR-assoc_prot_CXXC-CXXC"/>
</dbReference>
<sequence length="462" mass="53083">MEFYWTGHPFVDAGLAAILLIAGKSKPEELQKEDVSKAVDFAAELYATKDWSSSYLHGMIFPNSGIVMSNPSMSKKRSPENIAQNLWSILEKTNATNPDSPTCIICGRKPAYTGKEIYLSVFPLLGTGGVTNYFHSANPKGADICAHCIFLTQFLPLVSYRLSRVLVIHAYPYELMLELSKGALDEIKKSKLASQAKGFRIPENFLFHLIGEITRKVERDEFWENASVTLYYFICNLQNQVLDIINVPNPILRFVAYANKVDYVGWRRIVAMGWKGKPSEAEIENFERERRNAVYSRLLNYESILPYFYNLKERKVNASWNLLAFYCKEVAGLDKEALEFIKSVGDRIVESIERLPNHKLDDEVRSLERAEKLHQFEAFFIRIEKVRQNLGIEKPLMTFDEFTKILTAYGEDVNVSWKTVRNLLLFRIYEKLHDRLIKSDKSSEISEVLEENEYAIFGGEGE</sequence>
<organism evidence="2 3">
    <name type="scientific">Geoglobus acetivorans</name>
    <dbReference type="NCBI Taxonomy" id="565033"/>
    <lineage>
        <taxon>Archaea</taxon>
        <taxon>Methanobacteriati</taxon>
        <taxon>Methanobacteriota</taxon>
        <taxon>Archaeoglobi</taxon>
        <taxon>Archaeoglobales</taxon>
        <taxon>Archaeoglobaceae</taxon>
        <taxon>Geoglobus</taxon>
    </lineage>
</organism>
<dbReference type="NCBIfam" id="TIGR01908">
    <property type="entry name" value="cas_CXXC_CXXC"/>
    <property type="match status" value="1"/>
</dbReference>
<gene>
    <name evidence="2" type="ORF">GACE_1646</name>
</gene>